<dbReference type="Pfam" id="PF04965">
    <property type="entry name" value="GPW_gp25"/>
    <property type="match status" value="1"/>
</dbReference>
<sequence length="122" mass="13040">MTTTRNVDRQILQRLVTIIATNPTERVMMPEFGVGVARMVFEPDPSTVVADLSIDVAEQAALYEPGAVITKLTPYPEPSKGMALLDVGFKRTDTPDSGVAASRFVHRGVVGPGGTVSEVIRG</sequence>
<dbReference type="SUPFAM" id="SSF160719">
    <property type="entry name" value="gpW/gp25-like"/>
    <property type="match status" value="1"/>
</dbReference>
<name>A0ABT9RMD5_9ACTN</name>
<organism evidence="2 3">
    <name type="scientific">Streptosporangium brasiliense</name>
    <dbReference type="NCBI Taxonomy" id="47480"/>
    <lineage>
        <taxon>Bacteria</taxon>
        <taxon>Bacillati</taxon>
        <taxon>Actinomycetota</taxon>
        <taxon>Actinomycetes</taxon>
        <taxon>Streptosporangiales</taxon>
        <taxon>Streptosporangiaceae</taxon>
        <taxon>Streptosporangium</taxon>
    </lineage>
</organism>
<comment type="caution">
    <text evidence="2">The sequence shown here is derived from an EMBL/GenBank/DDBJ whole genome shotgun (WGS) entry which is preliminary data.</text>
</comment>
<dbReference type="EMBL" id="JAUSRB010000004">
    <property type="protein sequence ID" value="MDP9870463.1"/>
    <property type="molecule type" value="Genomic_DNA"/>
</dbReference>
<keyword evidence="3" id="KW-1185">Reference proteome</keyword>
<feature type="domain" description="IraD/Gp25-like" evidence="1">
    <location>
        <begin position="8"/>
        <end position="65"/>
    </location>
</feature>
<evidence type="ECO:0000313" key="2">
    <source>
        <dbReference type="EMBL" id="MDP9870463.1"/>
    </source>
</evidence>
<proteinExistence type="predicted"/>
<accession>A0ABT9RMD5</accession>
<dbReference type="Gene3D" id="3.10.450.40">
    <property type="match status" value="1"/>
</dbReference>
<reference evidence="2 3" key="1">
    <citation type="submission" date="2023-07" db="EMBL/GenBank/DDBJ databases">
        <title>Sequencing the genomes of 1000 actinobacteria strains.</title>
        <authorList>
            <person name="Klenk H.-P."/>
        </authorList>
    </citation>
    <scope>NUCLEOTIDE SEQUENCE [LARGE SCALE GENOMIC DNA]</scope>
    <source>
        <strain evidence="2 3">DSM 44109</strain>
    </source>
</reference>
<gene>
    <name evidence="2" type="ORF">J2S55_009801</name>
</gene>
<evidence type="ECO:0000313" key="3">
    <source>
        <dbReference type="Proteomes" id="UP001230426"/>
    </source>
</evidence>
<evidence type="ECO:0000259" key="1">
    <source>
        <dbReference type="Pfam" id="PF04965"/>
    </source>
</evidence>
<dbReference type="InterPro" id="IPR007048">
    <property type="entry name" value="IraD/Gp25-like"/>
</dbReference>
<protein>
    <submittedName>
        <fullName evidence="2">Phage baseplate assembly protein W</fullName>
    </submittedName>
</protein>
<dbReference type="Proteomes" id="UP001230426">
    <property type="component" value="Unassembled WGS sequence"/>
</dbReference>
<dbReference type="RefSeq" id="WP_306876406.1">
    <property type="nucleotide sequence ID" value="NZ_JAUSRB010000004.1"/>
</dbReference>